<comment type="caution">
    <text evidence="2">The sequence shown here is derived from an EMBL/GenBank/DDBJ whole genome shotgun (WGS) entry which is preliminary data.</text>
</comment>
<evidence type="ECO:0008006" key="4">
    <source>
        <dbReference type="Google" id="ProtNLM"/>
    </source>
</evidence>
<dbReference type="AlphaFoldDB" id="A0A096ALC6"/>
<feature type="transmembrane region" description="Helical" evidence="1">
    <location>
        <begin position="76"/>
        <end position="96"/>
    </location>
</feature>
<feature type="transmembrane region" description="Helical" evidence="1">
    <location>
        <begin position="31"/>
        <end position="48"/>
    </location>
</feature>
<dbReference type="RefSeq" id="WP_028257207.1">
    <property type="nucleotide sequence ID" value="NZ_JRNT01000006.1"/>
</dbReference>
<feature type="transmembrane region" description="Helical" evidence="1">
    <location>
        <begin position="103"/>
        <end position="130"/>
    </location>
</feature>
<accession>A0A096ALC6</accession>
<keyword evidence="1" id="KW-1133">Transmembrane helix</keyword>
<dbReference type="Proteomes" id="UP000029628">
    <property type="component" value="Unassembled WGS sequence"/>
</dbReference>
<dbReference type="eggNOG" id="ENOG5032UR1">
    <property type="taxonomic scope" value="Bacteria"/>
</dbReference>
<evidence type="ECO:0000256" key="1">
    <source>
        <dbReference type="SAM" id="Phobius"/>
    </source>
</evidence>
<evidence type="ECO:0000313" key="3">
    <source>
        <dbReference type="Proteomes" id="UP000029628"/>
    </source>
</evidence>
<keyword evidence="1" id="KW-0472">Membrane</keyword>
<gene>
    <name evidence="2" type="ORF">HMPREF0872_01895</name>
</gene>
<name>A0A096ALC6_9FIRM</name>
<reference evidence="2 3" key="1">
    <citation type="submission" date="2014-07" db="EMBL/GenBank/DDBJ databases">
        <authorList>
            <person name="McCorrison J."/>
            <person name="Sanka R."/>
            <person name="Torralba M."/>
            <person name="Gillis M."/>
            <person name="Haft D.H."/>
            <person name="Methe B."/>
            <person name="Sutton G."/>
            <person name="Nelson K.E."/>
        </authorList>
    </citation>
    <scope>NUCLEOTIDE SEQUENCE [LARGE SCALE GENOMIC DNA]</scope>
    <source>
        <strain evidence="2 3">DNF00314</strain>
    </source>
</reference>
<sequence>MKIRDLTGTSLLLAITLLSQSLRLWVPLPMMTSMFIIGSLVGTCMILATWKYGLWAGISIAVVAPVVAFLQGMLKLIPLLPVVALGSILFCVTVYYMRYMPVLVTAIVAALVKMIVLYLGTCLILSLFHIPDAMQPLILFPMSWPQMVTGMIAVVLAKCIERRLHI</sequence>
<feature type="transmembrane region" description="Helical" evidence="1">
    <location>
        <begin position="53"/>
        <end position="70"/>
    </location>
</feature>
<proteinExistence type="predicted"/>
<feature type="transmembrane region" description="Helical" evidence="1">
    <location>
        <begin position="142"/>
        <end position="160"/>
    </location>
</feature>
<evidence type="ECO:0000313" key="2">
    <source>
        <dbReference type="EMBL" id="KGF47868.1"/>
    </source>
</evidence>
<protein>
    <recommendedName>
        <fullName evidence="4">Biotin transporter</fullName>
    </recommendedName>
</protein>
<keyword evidence="1" id="KW-0812">Transmembrane</keyword>
<organism evidence="2 3">
    <name type="scientific">Veillonella montpellierensis DNF00314</name>
    <dbReference type="NCBI Taxonomy" id="1401067"/>
    <lineage>
        <taxon>Bacteria</taxon>
        <taxon>Bacillati</taxon>
        <taxon>Bacillota</taxon>
        <taxon>Negativicutes</taxon>
        <taxon>Veillonellales</taxon>
        <taxon>Veillonellaceae</taxon>
        <taxon>Veillonella</taxon>
    </lineage>
</organism>
<dbReference type="EMBL" id="JRNT01000006">
    <property type="protein sequence ID" value="KGF47868.1"/>
    <property type="molecule type" value="Genomic_DNA"/>
</dbReference>
<keyword evidence="3" id="KW-1185">Reference proteome</keyword>